<organism evidence="1">
    <name type="scientific">Cyprideis torosa</name>
    <dbReference type="NCBI Taxonomy" id="163714"/>
    <lineage>
        <taxon>Eukaryota</taxon>
        <taxon>Metazoa</taxon>
        <taxon>Ecdysozoa</taxon>
        <taxon>Arthropoda</taxon>
        <taxon>Crustacea</taxon>
        <taxon>Oligostraca</taxon>
        <taxon>Ostracoda</taxon>
        <taxon>Podocopa</taxon>
        <taxon>Podocopida</taxon>
        <taxon>Cytherocopina</taxon>
        <taxon>Cytheroidea</taxon>
        <taxon>Cytherideidae</taxon>
        <taxon>Cyprideis</taxon>
    </lineage>
</organism>
<evidence type="ECO:0000313" key="1">
    <source>
        <dbReference type="EMBL" id="CAD7235999.1"/>
    </source>
</evidence>
<dbReference type="AlphaFoldDB" id="A0A7R8WSI6"/>
<gene>
    <name evidence="1" type="ORF">CTOB1V02_LOCUS13814</name>
</gene>
<accession>A0A7R8WSI6</accession>
<sequence length="40" mass="4433">MTKATTTYPQISSTLGSRLLQTMTVGRESLDTSMKRTRAL</sequence>
<name>A0A7R8WSI6_9CRUS</name>
<protein>
    <submittedName>
        <fullName evidence="1">Uncharacterized protein</fullName>
    </submittedName>
</protein>
<dbReference type="EMBL" id="OB675959">
    <property type="protein sequence ID" value="CAD7235999.1"/>
    <property type="molecule type" value="Genomic_DNA"/>
</dbReference>
<proteinExistence type="predicted"/>
<reference evidence="1" key="1">
    <citation type="submission" date="2020-11" db="EMBL/GenBank/DDBJ databases">
        <authorList>
            <person name="Tran Van P."/>
        </authorList>
    </citation>
    <scope>NUCLEOTIDE SEQUENCE</scope>
</reference>